<feature type="transmembrane region" description="Helical" evidence="1">
    <location>
        <begin position="12"/>
        <end position="33"/>
    </location>
</feature>
<dbReference type="VEuPathDB" id="VectorBase:AFAF017965"/>
<name>A0A182QVY1_9DIPT</name>
<sequence length="455" mass="49166">MSGWIGEPRSTFIIAYCIAVVCDSITIFFSWPVSVPMNTTVKLDVAVTATDVIRSSDSITASEATACSPPSGELTSSPQKSSPIVWSFVAMHGMFCEIRSRAKLRDDTAGISLRYGELPVNVTATYRTLFSADASAGPGAMNATVLAFAVFATTASSTSCSTMLMLCRLRMWQMPWNSDPHTIRFFAPLSISSILLTLSIGVLTAPPGHSRTVHWYESFCGPVVTTVWMLSSAVIWYSLFTAPTYTVPVLRSTASRLLRSVALLLLLVPPFAGAAASGTGHSNASTSSTIPDAVVILVVLMMEVDVLVVVMVLLLRRWNRSIAERSLWRIRSELPGGAKPSSLVLLPLLPLRLLALFAVFRLEPHTIWHTDPGFAWASASRTNCTTHHNNLSSRSANCGSDDGDDGNDGACWVFWAPESPGCALFRSLGKIELLSPFRPCLSRAATTSVWCLAHV</sequence>
<protein>
    <submittedName>
        <fullName evidence="2">Uncharacterized protein</fullName>
    </submittedName>
</protein>
<keyword evidence="1" id="KW-1133">Transmembrane helix</keyword>
<accession>A0A182QVY1</accession>
<dbReference type="EnsemblMetazoa" id="AFAF017965-RA">
    <property type="protein sequence ID" value="AFAF017965-PA"/>
    <property type="gene ID" value="AFAF017965"/>
</dbReference>
<feature type="transmembrane region" description="Helical" evidence="1">
    <location>
        <begin position="186"/>
        <end position="205"/>
    </location>
</feature>
<feature type="transmembrane region" description="Helical" evidence="1">
    <location>
        <begin position="257"/>
        <end position="275"/>
    </location>
</feature>
<proteinExistence type="predicted"/>
<organism evidence="2 3">
    <name type="scientific">Anopheles farauti</name>
    <dbReference type="NCBI Taxonomy" id="69004"/>
    <lineage>
        <taxon>Eukaryota</taxon>
        <taxon>Metazoa</taxon>
        <taxon>Ecdysozoa</taxon>
        <taxon>Arthropoda</taxon>
        <taxon>Hexapoda</taxon>
        <taxon>Insecta</taxon>
        <taxon>Pterygota</taxon>
        <taxon>Neoptera</taxon>
        <taxon>Endopterygota</taxon>
        <taxon>Diptera</taxon>
        <taxon>Nematocera</taxon>
        <taxon>Culicoidea</taxon>
        <taxon>Culicidae</taxon>
        <taxon>Anophelinae</taxon>
        <taxon>Anopheles</taxon>
    </lineage>
</organism>
<keyword evidence="3" id="KW-1185">Reference proteome</keyword>
<dbReference type="Proteomes" id="UP000075886">
    <property type="component" value="Unassembled WGS sequence"/>
</dbReference>
<keyword evidence="1" id="KW-0812">Transmembrane</keyword>
<feature type="transmembrane region" description="Helical" evidence="1">
    <location>
        <begin position="225"/>
        <end position="245"/>
    </location>
</feature>
<reference evidence="2" key="2">
    <citation type="submission" date="2020-05" db="UniProtKB">
        <authorList>
            <consortium name="EnsemblMetazoa"/>
        </authorList>
    </citation>
    <scope>IDENTIFICATION</scope>
    <source>
        <strain evidence="2">FAR1</strain>
    </source>
</reference>
<feature type="transmembrane region" description="Helical" evidence="1">
    <location>
        <begin position="295"/>
        <end position="315"/>
    </location>
</feature>
<evidence type="ECO:0000313" key="2">
    <source>
        <dbReference type="EnsemblMetazoa" id="AFAF017965-PA"/>
    </source>
</evidence>
<dbReference type="AlphaFoldDB" id="A0A182QVY1"/>
<keyword evidence="1" id="KW-0472">Membrane</keyword>
<reference evidence="3" key="1">
    <citation type="submission" date="2014-01" db="EMBL/GenBank/DDBJ databases">
        <title>The Genome Sequence of Anopheles farauti FAR1 (V2).</title>
        <authorList>
            <consortium name="The Broad Institute Genomics Platform"/>
            <person name="Neafsey D.E."/>
            <person name="Besansky N."/>
            <person name="Howell P."/>
            <person name="Walton C."/>
            <person name="Young S.K."/>
            <person name="Zeng Q."/>
            <person name="Gargeya S."/>
            <person name="Fitzgerald M."/>
            <person name="Haas B."/>
            <person name="Abouelleil A."/>
            <person name="Allen A.W."/>
            <person name="Alvarado L."/>
            <person name="Arachchi H.M."/>
            <person name="Berlin A.M."/>
            <person name="Chapman S.B."/>
            <person name="Gainer-Dewar J."/>
            <person name="Goldberg J."/>
            <person name="Griggs A."/>
            <person name="Gujja S."/>
            <person name="Hansen M."/>
            <person name="Howarth C."/>
            <person name="Imamovic A."/>
            <person name="Ireland A."/>
            <person name="Larimer J."/>
            <person name="McCowan C."/>
            <person name="Murphy C."/>
            <person name="Pearson M."/>
            <person name="Poon T.W."/>
            <person name="Priest M."/>
            <person name="Roberts A."/>
            <person name="Saif S."/>
            <person name="Shea T."/>
            <person name="Sisk P."/>
            <person name="Sykes S."/>
            <person name="Wortman J."/>
            <person name="Nusbaum C."/>
            <person name="Birren B."/>
        </authorList>
    </citation>
    <scope>NUCLEOTIDE SEQUENCE [LARGE SCALE GENOMIC DNA]</scope>
    <source>
        <strain evidence="3">FAR1</strain>
    </source>
</reference>
<feature type="transmembrane region" description="Helical" evidence="1">
    <location>
        <begin position="145"/>
        <end position="166"/>
    </location>
</feature>
<evidence type="ECO:0000313" key="3">
    <source>
        <dbReference type="Proteomes" id="UP000075886"/>
    </source>
</evidence>
<dbReference type="EMBL" id="AXCN02001219">
    <property type="status" value="NOT_ANNOTATED_CDS"/>
    <property type="molecule type" value="Genomic_DNA"/>
</dbReference>
<evidence type="ECO:0000256" key="1">
    <source>
        <dbReference type="SAM" id="Phobius"/>
    </source>
</evidence>